<dbReference type="PANTHER" id="PTHR43401">
    <property type="entry name" value="L-THREONINE 3-DEHYDROGENASE"/>
    <property type="match status" value="1"/>
</dbReference>
<evidence type="ECO:0000256" key="2">
    <source>
        <dbReference type="ARBA" id="ARBA00022833"/>
    </source>
</evidence>
<keyword evidence="3" id="KW-0560">Oxidoreductase</keyword>
<feature type="domain" description="Enoyl reductase (ER)" evidence="4">
    <location>
        <begin position="24"/>
        <end position="341"/>
    </location>
</feature>
<dbReference type="Pfam" id="PF00107">
    <property type="entry name" value="ADH_zinc_N"/>
    <property type="match status" value="1"/>
</dbReference>
<dbReference type="InterPro" id="IPR050129">
    <property type="entry name" value="Zn_alcohol_dh"/>
</dbReference>
<dbReference type="SUPFAM" id="SSF50129">
    <property type="entry name" value="GroES-like"/>
    <property type="match status" value="1"/>
</dbReference>
<dbReference type="Gene3D" id="3.40.50.720">
    <property type="entry name" value="NAD(P)-binding Rossmann-like Domain"/>
    <property type="match status" value="1"/>
</dbReference>
<name>A0A1I0TEI2_9BACL</name>
<evidence type="ECO:0000256" key="1">
    <source>
        <dbReference type="ARBA" id="ARBA00022723"/>
    </source>
</evidence>
<dbReference type="GO" id="GO:0016491">
    <property type="term" value="F:oxidoreductase activity"/>
    <property type="evidence" value="ECO:0007669"/>
    <property type="project" value="UniProtKB-KW"/>
</dbReference>
<keyword evidence="6" id="KW-1185">Reference proteome</keyword>
<dbReference type="EMBL" id="FOJS01000024">
    <property type="protein sequence ID" value="SFA50160.1"/>
    <property type="molecule type" value="Genomic_DNA"/>
</dbReference>
<dbReference type="Proteomes" id="UP000198650">
    <property type="component" value="Unassembled WGS sequence"/>
</dbReference>
<dbReference type="InterPro" id="IPR020843">
    <property type="entry name" value="ER"/>
</dbReference>
<dbReference type="Pfam" id="PF08240">
    <property type="entry name" value="ADH_N"/>
    <property type="match status" value="1"/>
</dbReference>
<evidence type="ECO:0000313" key="6">
    <source>
        <dbReference type="Proteomes" id="UP000198650"/>
    </source>
</evidence>
<reference evidence="6" key="1">
    <citation type="submission" date="2016-10" db="EMBL/GenBank/DDBJ databases">
        <authorList>
            <person name="Varghese N."/>
            <person name="Submissions S."/>
        </authorList>
    </citation>
    <scope>NUCLEOTIDE SEQUENCE [LARGE SCALE GENOMIC DNA]</scope>
    <source>
        <strain evidence="6">M1</strain>
    </source>
</reference>
<sequence length="346" mass="37824">MIVFQIHMSCQNMVVDLMIELYVTKPNELELRHVDSLRAPKDDEVKIQLIYGGICGSDLSVFKGKLPHATYPVRPGHELLGVVIEKGENAAYDVGTRVVVLPNTYCGTCDLCVKGYTNICRNKKSLGVNVDGGFSQEFIISSKYVLSVPDDLPDEKAVLIEPFAVVVHAFKKVNIAKDTTVAVVGCGNEGMLAAALAHHLGAKVTAIDINPNKFELIKKVGNIRTLYPYELQDETFDVVFEAAGTKSAVEQAIRITNPGGDVILIGLATEATFPVIHIVRSELTIHGTIIYQFPDDYLQAIEYLRDPSFSIDPIVSKILPVADYQQAYELAASGNAGKVILSFKKV</sequence>
<keyword evidence="1" id="KW-0479">Metal-binding</keyword>
<dbReference type="SMART" id="SM00829">
    <property type="entry name" value="PKS_ER"/>
    <property type="match status" value="1"/>
</dbReference>
<dbReference type="Gene3D" id="3.90.180.10">
    <property type="entry name" value="Medium-chain alcohol dehydrogenases, catalytic domain"/>
    <property type="match status" value="1"/>
</dbReference>
<dbReference type="PANTHER" id="PTHR43401:SF2">
    <property type="entry name" value="L-THREONINE 3-DEHYDROGENASE"/>
    <property type="match status" value="1"/>
</dbReference>
<dbReference type="GO" id="GO:0046872">
    <property type="term" value="F:metal ion binding"/>
    <property type="evidence" value="ECO:0007669"/>
    <property type="project" value="UniProtKB-KW"/>
</dbReference>
<evidence type="ECO:0000313" key="5">
    <source>
        <dbReference type="EMBL" id="SFA50160.1"/>
    </source>
</evidence>
<keyword evidence="2" id="KW-0862">Zinc</keyword>
<dbReference type="InterPro" id="IPR013149">
    <property type="entry name" value="ADH-like_C"/>
</dbReference>
<dbReference type="STRING" id="186116.SAMN05192569_102446"/>
<proteinExistence type="predicted"/>
<dbReference type="InterPro" id="IPR011032">
    <property type="entry name" value="GroES-like_sf"/>
</dbReference>
<evidence type="ECO:0000259" key="4">
    <source>
        <dbReference type="SMART" id="SM00829"/>
    </source>
</evidence>
<dbReference type="AlphaFoldDB" id="A0A1I0TEI2"/>
<organism evidence="5 6">
    <name type="scientific">Parageobacillus thermantarcticus</name>
    <dbReference type="NCBI Taxonomy" id="186116"/>
    <lineage>
        <taxon>Bacteria</taxon>
        <taxon>Bacillati</taxon>
        <taxon>Bacillota</taxon>
        <taxon>Bacilli</taxon>
        <taxon>Bacillales</taxon>
        <taxon>Anoxybacillaceae</taxon>
        <taxon>Parageobacillus</taxon>
    </lineage>
</organism>
<accession>A0A1I0TEI2</accession>
<gene>
    <name evidence="5" type="ORF">SAMN05192569_102446</name>
</gene>
<dbReference type="InterPro" id="IPR036291">
    <property type="entry name" value="NAD(P)-bd_dom_sf"/>
</dbReference>
<dbReference type="SUPFAM" id="SSF51735">
    <property type="entry name" value="NAD(P)-binding Rossmann-fold domains"/>
    <property type="match status" value="1"/>
</dbReference>
<dbReference type="InterPro" id="IPR013154">
    <property type="entry name" value="ADH-like_N"/>
</dbReference>
<protein>
    <submittedName>
        <fullName evidence="5">L-iditol 2-dehydrogenase</fullName>
    </submittedName>
</protein>
<evidence type="ECO:0000256" key="3">
    <source>
        <dbReference type="ARBA" id="ARBA00023002"/>
    </source>
</evidence>